<feature type="non-terminal residue" evidence="1">
    <location>
        <position position="82"/>
    </location>
</feature>
<comment type="caution">
    <text evidence="1">The sequence shown here is derived from an EMBL/GenBank/DDBJ whole genome shotgun (WGS) entry which is preliminary data.</text>
</comment>
<evidence type="ECO:0000313" key="2">
    <source>
        <dbReference type="Proteomes" id="UP001524586"/>
    </source>
</evidence>
<keyword evidence="2" id="KW-1185">Reference proteome</keyword>
<accession>A0ABT1U821</accession>
<dbReference type="RefSeq" id="WP_256616429.1">
    <property type="nucleotide sequence ID" value="NZ_JANIBK010000116.1"/>
</dbReference>
<gene>
    <name evidence="1" type="ORF">NP596_16210</name>
</gene>
<name>A0ABT1U821_9GAMM</name>
<sequence length="82" mass="8805">MAGLINPALKSFLFRYREVFLMSVLGPTTEILSFALPKESIQRKGNPDAAYSLRSSGLSGVFRRGLPAPAENAMHPCIAPAG</sequence>
<proteinExistence type="predicted"/>
<reference evidence="1 2" key="1">
    <citation type="submission" date="2022-07" db="EMBL/GenBank/DDBJ databases">
        <title>Methylomonas rivi sp. nov., Methylomonas rosea sp. nov., Methylomonas aureus sp. nov. and Methylomonas subterranea sp. nov., four novel methanotrophs isolated from a freshwater creek and the deep terrestrial subsurface.</title>
        <authorList>
            <person name="Abin C."/>
            <person name="Sankaranarayanan K."/>
            <person name="Garner C."/>
            <person name="Sindelar R."/>
            <person name="Kotary K."/>
            <person name="Garner R."/>
            <person name="Barclay S."/>
            <person name="Lawson P."/>
            <person name="Krumholz L."/>
        </authorList>
    </citation>
    <scope>NUCLEOTIDE SEQUENCE [LARGE SCALE GENOMIC DNA]</scope>
    <source>
        <strain evidence="1 2">WSC-6</strain>
    </source>
</reference>
<dbReference type="EMBL" id="JANIBK010000116">
    <property type="protein sequence ID" value="MCQ8130003.1"/>
    <property type="molecule type" value="Genomic_DNA"/>
</dbReference>
<dbReference type="Proteomes" id="UP001524586">
    <property type="component" value="Unassembled WGS sequence"/>
</dbReference>
<organism evidence="1 2">
    <name type="scientific">Methylomonas rivi</name>
    <dbReference type="NCBI Taxonomy" id="2952226"/>
    <lineage>
        <taxon>Bacteria</taxon>
        <taxon>Pseudomonadati</taxon>
        <taxon>Pseudomonadota</taxon>
        <taxon>Gammaproteobacteria</taxon>
        <taxon>Methylococcales</taxon>
        <taxon>Methylococcaceae</taxon>
        <taxon>Methylomonas</taxon>
    </lineage>
</organism>
<evidence type="ECO:0000313" key="1">
    <source>
        <dbReference type="EMBL" id="MCQ8130003.1"/>
    </source>
</evidence>
<protein>
    <submittedName>
        <fullName evidence="1">Uncharacterized protein</fullName>
    </submittedName>
</protein>